<feature type="transmembrane region" description="Helical" evidence="1">
    <location>
        <begin position="234"/>
        <end position="254"/>
    </location>
</feature>
<feature type="transmembrane region" description="Helical" evidence="1">
    <location>
        <begin position="145"/>
        <end position="162"/>
    </location>
</feature>
<proteinExistence type="predicted"/>
<gene>
    <name evidence="2" type="ORF">R9B83_02160</name>
</gene>
<feature type="transmembrane region" description="Helical" evidence="1">
    <location>
        <begin position="182"/>
        <end position="206"/>
    </location>
</feature>
<protein>
    <recommendedName>
        <fullName evidence="4">Beta-carotene 15,15'-monooxygenase</fullName>
    </recommendedName>
</protein>
<dbReference type="GeneID" id="94493677"/>
<feature type="transmembrane region" description="Helical" evidence="1">
    <location>
        <begin position="84"/>
        <end position="104"/>
    </location>
</feature>
<feature type="transmembrane region" description="Helical" evidence="1">
    <location>
        <begin position="312"/>
        <end position="334"/>
    </location>
</feature>
<keyword evidence="1" id="KW-1133">Transmembrane helix</keyword>
<organism evidence="2 3">
    <name type="scientific">Metamycoplasma equirhinis</name>
    <dbReference type="NCBI Taxonomy" id="92402"/>
    <lineage>
        <taxon>Bacteria</taxon>
        <taxon>Bacillati</taxon>
        <taxon>Mycoplasmatota</taxon>
        <taxon>Mycoplasmoidales</taxon>
        <taxon>Metamycoplasmataceae</taxon>
        <taxon>Metamycoplasma</taxon>
    </lineage>
</organism>
<keyword evidence="1" id="KW-0472">Membrane</keyword>
<feature type="transmembrane region" description="Helical" evidence="1">
    <location>
        <begin position="403"/>
        <end position="426"/>
    </location>
</feature>
<accession>A0ABZ0PB12</accession>
<evidence type="ECO:0000313" key="2">
    <source>
        <dbReference type="EMBL" id="WPB53774.1"/>
    </source>
</evidence>
<feature type="transmembrane region" description="Helical" evidence="1">
    <location>
        <begin position="446"/>
        <end position="471"/>
    </location>
</feature>
<feature type="transmembrane region" description="Helical" evidence="1">
    <location>
        <begin position="373"/>
        <end position="391"/>
    </location>
</feature>
<evidence type="ECO:0008006" key="4">
    <source>
        <dbReference type="Google" id="ProtNLM"/>
    </source>
</evidence>
<evidence type="ECO:0000256" key="1">
    <source>
        <dbReference type="SAM" id="Phobius"/>
    </source>
</evidence>
<feature type="transmembrane region" description="Helical" evidence="1">
    <location>
        <begin position="346"/>
        <end position="367"/>
    </location>
</feature>
<dbReference type="NCBIfam" id="NF045937">
    <property type="entry name" value="MSC_0624_12TM"/>
    <property type="match status" value="1"/>
</dbReference>
<evidence type="ECO:0000313" key="3">
    <source>
        <dbReference type="Proteomes" id="UP001303601"/>
    </source>
</evidence>
<sequence>MKDSFTVSQKIYDDYQNNVVVIKNNNIIRALKITLFSVFVVSLTVLLFFSERTIFAAGKNRIIPSLVHFFNFQSYSSQQLNTVILFRFNVLGFVFLYSIYKNFINISFNKIYIKKYIVWFFAYLALTITSVLMMFLYFVKYPNKLLNLLFLLAVTFLINLGYSIQTFLLKRKSEPLVYKNRVILIITMTSQGILLLTICALAILWVKSAKYSNFLFEYNKFWNLVSQLFSVRKFTNLLIIIFAAIFAGLLIFGINYERINILINKDNAKIYLKNYIVLTFSLILIALFWFIRTLFYKVSNGNYLGVKSDKQYLYLLLIPMAILIAIGYFVLIFSKKIKTRGILKQNIYLTVTQSLLWLALAFCSINANDNTVIMINLMAITLISIIIFAFYNLKNKNNTILSYIYMWIKLATIATVILVFAANRLLISQKNYLFYTINSAINIHNIMLLLSFTISITFLAINLIKTIYVILKIKNVSLLEKVNKNTIIGEKYEEN</sequence>
<keyword evidence="1" id="KW-0812">Transmembrane</keyword>
<feature type="transmembrane region" description="Helical" evidence="1">
    <location>
        <begin position="116"/>
        <end position="139"/>
    </location>
</feature>
<dbReference type="Proteomes" id="UP001303601">
    <property type="component" value="Chromosome"/>
</dbReference>
<dbReference type="EMBL" id="CP137845">
    <property type="protein sequence ID" value="WPB53774.1"/>
    <property type="molecule type" value="Genomic_DNA"/>
</dbReference>
<name>A0ABZ0PB12_9BACT</name>
<feature type="transmembrane region" description="Helical" evidence="1">
    <location>
        <begin position="33"/>
        <end position="50"/>
    </location>
</feature>
<dbReference type="RefSeq" id="WP_140031523.1">
    <property type="nucleotide sequence ID" value="NZ_CP137845.1"/>
</dbReference>
<reference evidence="2" key="1">
    <citation type="submission" date="2023-11" db="EMBL/GenBank/DDBJ databases">
        <title>Completed genome sequence of Mycoplasma equirhinis type strain M432/72.</title>
        <authorList>
            <person name="Spergser J."/>
        </authorList>
    </citation>
    <scope>NUCLEOTIDE SEQUENCE [LARGE SCALE GENOMIC DNA]</scope>
    <source>
        <strain evidence="2">M432/72</strain>
    </source>
</reference>
<feature type="transmembrane region" description="Helical" evidence="1">
    <location>
        <begin position="275"/>
        <end position="292"/>
    </location>
</feature>
<keyword evidence="3" id="KW-1185">Reference proteome</keyword>